<dbReference type="PANTHER" id="PTHR16305:SF35">
    <property type="entry name" value="TRANSCRIPTIONAL ACTIVATOR DOMAIN"/>
    <property type="match status" value="1"/>
</dbReference>
<gene>
    <name evidence="4" type="ORF">GCM10011512_11360</name>
</gene>
<dbReference type="SMART" id="SM00421">
    <property type="entry name" value="HTH_LUXR"/>
    <property type="match status" value="1"/>
</dbReference>
<evidence type="ECO:0000313" key="4">
    <source>
        <dbReference type="EMBL" id="GGC86192.1"/>
    </source>
</evidence>
<evidence type="ECO:0000256" key="1">
    <source>
        <dbReference type="ARBA" id="ARBA00022741"/>
    </source>
</evidence>
<dbReference type="PROSITE" id="PS50043">
    <property type="entry name" value="HTH_LUXR_2"/>
    <property type="match status" value="1"/>
</dbReference>
<keyword evidence="2" id="KW-0067">ATP-binding</keyword>
<accession>A0ABQ1P3P3</accession>
<keyword evidence="5" id="KW-1185">Reference proteome</keyword>
<dbReference type="Pfam" id="PF13191">
    <property type="entry name" value="AAA_16"/>
    <property type="match status" value="1"/>
</dbReference>
<comment type="caution">
    <text evidence="4">The sequence shown here is derived from an EMBL/GenBank/DDBJ whole genome shotgun (WGS) entry which is preliminary data.</text>
</comment>
<dbReference type="Proteomes" id="UP000597761">
    <property type="component" value="Unassembled WGS sequence"/>
</dbReference>
<sequence length="926" mass="97815">MTSPGTSTPAVTLVGRATELARLQRLVNDARRGRPCAAVLRGAPGVGKTALLEQLERTCPDFRVLWVRTSSRLSGMPLAALSMLVEPLTGYLDRLSAPRRAAVEGALALGPPVRGEIALATGVTDLLRIASRDHPLLILMDDAQHLDDGSLKVFTFVANHLQHDRVAAFVAIPDGATLETEYEQIRLDGLTEDEARAMLSGYGVAVPHDVLAELVRATAGNPLAILESARSEEITDFVLSDHARVPSAAAVRLVRAYSRRFSDLSPLQRRAAVLIACEQRSTVEILAGALRADDGTPPDPTGADTTLARRAVDALLARDAVRTSGQGVDVRHPLVRQAILAMADPEELRDARTALAAALAAQGWPDAALWQRVAAAAGPDAELSAALAAHARECAGRQDRARASQSYERAADLATDRHTRALLLLEAALNATHVSTRAGDLLQEAMREADTDALREEIALYRALIHSWDGQEPPHPGPVPGVLAPLHAAVRAQLLVVELRADEVPEDAARLARLPSALAGHPVAALVPVAHAMLGYLAGTLDGADVDRVRASAPAHEDVQYSLAAGLLLLLVQDLGGARAALAHGREMAERTGGLAALPWLQACEAWIDVETGDLTAGLRRAVEAAETAPIYSGRLSHALATLVRARALVHGGTPFDDAVGTLPWGEPPAMVRVLLDQLRAADLVSRGRAGDAVKVLDTLLRAVRGLGVRGSLPLSIATDLAEAMLGAGRLTGAQRTAAAVLEELGDGPAPFPLAAVLRSRCRVIAAPREQLDAVVADVLDGGPGLANPWVNAFLTHLVACRYAVGGLRPAATAELVRWYAATAADAFERIPSPHWCELAAGLRDRAAAAAGGADPHDRLRLTDRERQIADEVLTGASTAAMAERLHLSEKTVEGNLTRIYRKAQVRSRAELMARLQGAPAAGEGD</sequence>
<dbReference type="InterPro" id="IPR041664">
    <property type="entry name" value="AAA_16"/>
</dbReference>
<feature type="domain" description="HTH luxR-type" evidence="3">
    <location>
        <begin position="855"/>
        <end position="918"/>
    </location>
</feature>
<evidence type="ECO:0000259" key="3">
    <source>
        <dbReference type="PROSITE" id="PS50043"/>
    </source>
</evidence>
<dbReference type="SUPFAM" id="SSF52540">
    <property type="entry name" value="P-loop containing nucleoside triphosphate hydrolases"/>
    <property type="match status" value="1"/>
</dbReference>
<proteinExistence type="predicted"/>
<dbReference type="RefSeq" id="WP_188667291.1">
    <property type="nucleotide sequence ID" value="NZ_BMJI01000004.1"/>
</dbReference>
<dbReference type="InterPro" id="IPR016032">
    <property type="entry name" value="Sig_transdc_resp-reg_C-effctor"/>
</dbReference>
<dbReference type="Gene3D" id="1.10.10.10">
    <property type="entry name" value="Winged helix-like DNA-binding domain superfamily/Winged helix DNA-binding domain"/>
    <property type="match status" value="1"/>
</dbReference>
<organism evidence="4 5">
    <name type="scientific">Tersicoccus solisilvae</name>
    <dbReference type="NCBI Taxonomy" id="1882339"/>
    <lineage>
        <taxon>Bacteria</taxon>
        <taxon>Bacillati</taxon>
        <taxon>Actinomycetota</taxon>
        <taxon>Actinomycetes</taxon>
        <taxon>Micrococcales</taxon>
        <taxon>Micrococcaceae</taxon>
        <taxon>Tersicoccus</taxon>
    </lineage>
</organism>
<name>A0ABQ1P3P3_9MICC</name>
<dbReference type="PANTHER" id="PTHR16305">
    <property type="entry name" value="TESTICULAR SOLUBLE ADENYLYL CYCLASE"/>
    <property type="match status" value="1"/>
</dbReference>
<dbReference type="Gene3D" id="3.40.50.300">
    <property type="entry name" value="P-loop containing nucleotide triphosphate hydrolases"/>
    <property type="match status" value="1"/>
</dbReference>
<dbReference type="Pfam" id="PF00196">
    <property type="entry name" value="GerE"/>
    <property type="match status" value="1"/>
</dbReference>
<dbReference type="InterPro" id="IPR027417">
    <property type="entry name" value="P-loop_NTPase"/>
</dbReference>
<dbReference type="InterPro" id="IPR000792">
    <property type="entry name" value="Tscrpt_reg_LuxR_C"/>
</dbReference>
<evidence type="ECO:0000313" key="5">
    <source>
        <dbReference type="Proteomes" id="UP000597761"/>
    </source>
</evidence>
<protein>
    <submittedName>
        <fullName evidence="4">Transcriptional regulator</fullName>
    </submittedName>
</protein>
<dbReference type="EMBL" id="BMJI01000004">
    <property type="protein sequence ID" value="GGC86192.1"/>
    <property type="molecule type" value="Genomic_DNA"/>
</dbReference>
<reference evidence="5" key="1">
    <citation type="journal article" date="2019" name="Int. J. Syst. Evol. Microbiol.">
        <title>The Global Catalogue of Microorganisms (GCM) 10K type strain sequencing project: providing services to taxonomists for standard genome sequencing and annotation.</title>
        <authorList>
            <consortium name="The Broad Institute Genomics Platform"/>
            <consortium name="The Broad Institute Genome Sequencing Center for Infectious Disease"/>
            <person name="Wu L."/>
            <person name="Ma J."/>
        </authorList>
    </citation>
    <scope>NUCLEOTIDE SEQUENCE [LARGE SCALE GENOMIC DNA]</scope>
    <source>
        <strain evidence="5">CGMCC 1.15480</strain>
    </source>
</reference>
<dbReference type="InterPro" id="IPR036388">
    <property type="entry name" value="WH-like_DNA-bd_sf"/>
</dbReference>
<dbReference type="PRINTS" id="PR00038">
    <property type="entry name" value="HTHLUXR"/>
</dbReference>
<dbReference type="CDD" id="cd06170">
    <property type="entry name" value="LuxR_C_like"/>
    <property type="match status" value="1"/>
</dbReference>
<dbReference type="SUPFAM" id="SSF46894">
    <property type="entry name" value="C-terminal effector domain of the bipartite response regulators"/>
    <property type="match status" value="1"/>
</dbReference>
<evidence type="ECO:0000256" key="2">
    <source>
        <dbReference type="ARBA" id="ARBA00022840"/>
    </source>
</evidence>
<keyword evidence="1" id="KW-0547">Nucleotide-binding</keyword>